<accession>A0A4Q0SXA2</accession>
<comment type="caution">
    <text evidence="2">The sequence shown here is derived from an EMBL/GenBank/DDBJ whole genome shotgun (WGS) entry which is preliminary data.</text>
</comment>
<protein>
    <submittedName>
        <fullName evidence="2">Uncharacterized protein</fullName>
    </submittedName>
</protein>
<feature type="region of interest" description="Disordered" evidence="1">
    <location>
        <begin position="1"/>
        <end position="20"/>
    </location>
</feature>
<reference evidence="3" key="2">
    <citation type="submission" date="2019-02" db="EMBL/GenBank/DDBJ databases">
        <title>Granulicella sibirica sp. nov., a psychrotolerant acidobacterium isolated from an organic soil layer in forested tundra, West Siberia.</title>
        <authorList>
            <person name="Oshkin I.Y."/>
            <person name="Kulichevskaya I.S."/>
            <person name="Rijpstra W.I.C."/>
            <person name="Sinninghe Damste J.S."/>
            <person name="Rakitin A.L."/>
            <person name="Ravin N.V."/>
            <person name="Dedysh S.N."/>
        </authorList>
    </citation>
    <scope>NUCLEOTIDE SEQUENCE [LARGE SCALE GENOMIC DNA]</scope>
    <source>
        <strain evidence="3">AF10</strain>
    </source>
</reference>
<organism evidence="2 3">
    <name type="scientific">Granulicella sibirica</name>
    <dbReference type="NCBI Taxonomy" id="2479048"/>
    <lineage>
        <taxon>Bacteria</taxon>
        <taxon>Pseudomonadati</taxon>
        <taxon>Acidobacteriota</taxon>
        <taxon>Terriglobia</taxon>
        <taxon>Terriglobales</taxon>
        <taxon>Acidobacteriaceae</taxon>
        <taxon>Granulicella</taxon>
    </lineage>
</organism>
<sequence>MGGSLLHKSEADHSKEPVQPRKACKYLSAEMHLFSVPVE</sequence>
<gene>
    <name evidence="2" type="ORF">GRAN_4166</name>
</gene>
<dbReference type="EMBL" id="RDSM01000003">
    <property type="protein sequence ID" value="RXH55062.1"/>
    <property type="molecule type" value="Genomic_DNA"/>
</dbReference>
<evidence type="ECO:0000313" key="2">
    <source>
        <dbReference type="EMBL" id="RXH55062.1"/>
    </source>
</evidence>
<keyword evidence="3" id="KW-1185">Reference proteome</keyword>
<reference evidence="2 3" key="1">
    <citation type="submission" date="2018-11" db="EMBL/GenBank/DDBJ databases">
        <authorList>
            <person name="Mardanov A.V."/>
            <person name="Ravin N.V."/>
            <person name="Dedysh S.N."/>
        </authorList>
    </citation>
    <scope>NUCLEOTIDE SEQUENCE [LARGE SCALE GENOMIC DNA]</scope>
    <source>
        <strain evidence="2 3">AF10</strain>
    </source>
</reference>
<evidence type="ECO:0000313" key="3">
    <source>
        <dbReference type="Proteomes" id="UP000289437"/>
    </source>
</evidence>
<proteinExistence type="predicted"/>
<evidence type="ECO:0000256" key="1">
    <source>
        <dbReference type="SAM" id="MobiDB-lite"/>
    </source>
</evidence>
<dbReference type="AlphaFoldDB" id="A0A4Q0SXA2"/>
<dbReference type="Proteomes" id="UP000289437">
    <property type="component" value="Unassembled WGS sequence"/>
</dbReference>
<name>A0A4Q0SXA2_9BACT</name>
<feature type="compositionally biased region" description="Basic and acidic residues" evidence="1">
    <location>
        <begin position="7"/>
        <end position="19"/>
    </location>
</feature>